<reference evidence="7 8" key="1">
    <citation type="journal article" date="2013" name="Genome Biol.">
        <title>Genome of Acanthamoeba castellanii highlights extensive lateral gene transfer and early evolution of tyrosine kinase signaling.</title>
        <authorList>
            <person name="Clarke M."/>
            <person name="Lohan A.J."/>
            <person name="Liu B."/>
            <person name="Lagkouvardos I."/>
            <person name="Roy S."/>
            <person name="Zafar N."/>
            <person name="Bertelli C."/>
            <person name="Schilde C."/>
            <person name="Kianianmomeni A."/>
            <person name="Burglin T.R."/>
            <person name="Frech C."/>
            <person name="Turcotte B."/>
            <person name="Kopec K.O."/>
            <person name="Synnott J.M."/>
            <person name="Choo C."/>
            <person name="Paponov I."/>
            <person name="Finkler A."/>
            <person name="Soon Heng Tan C."/>
            <person name="Hutchins A.P."/>
            <person name="Weinmeier T."/>
            <person name="Rattei T."/>
            <person name="Chu J.S."/>
            <person name="Gimenez G."/>
            <person name="Irimia M."/>
            <person name="Rigden D.J."/>
            <person name="Fitzpatrick D.A."/>
            <person name="Lorenzo-Morales J."/>
            <person name="Bateman A."/>
            <person name="Chiu C.H."/>
            <person name="Tang P."/>
            <person name="Hegemann P."/>
            <person name="Fromm H."/>
            <person name="Raoult D."/>
            <person name="Greub G."/>
            <person name="Miranda-Saavedra D."/>
            <person name="Chen N."/>
            <person name="Nash P."/>
            <person name="Ginger M.L."/>
            <person name="Horn M."/>
            <person name="Schaap P."/>
            <person name="Caler L."/>
            <person name="Loftus B."/>
        </authorList>
    </citation>
    <scope>NUCLEOTIDE SEQUENCE [LARGE SCALE GENOMIC DNA]</scope>
    <source>
        <strain evidence="7 8">Neff</strain>
    </source>
</reference>
<feature type="compositionally biased region" description="Basic residues" evidence="6">
    <location>
        <begin position="306"/>
        <end position="316"/>
    </location>
</feature>
<feature type="region of interest" description="Disordered" evidence="6">
    <location>
        <begin position="215"/>
        <end position="256"/>
    </location>
</feature>
<comment type="function">
    <text evidence="5">Involved in ribosomal large subunit assembly.</text>
</comment>
<dbReference type="InterPro" id="IPR007023">
    <property type="entry name" value="Ribosom_reg"/>
</dbReference>
<keyword evidence="4 5" id="KW-0539">Nucleus</keyword>
<proteinExistence type="inferred from homology"/>
<evidence type="ECO:0000256" key="5">
    <source>
        <dbReference type="RuleBase" id="RU364132"/>
    </source>
</evidence>
<feature type="region of interest" description="Disordered" evidence="6">
    <location>
        <begin position="269"/>
        <end position="316"/>
    </location>
</feature>
<sequence length="316" mass="35275">MGDVDTTADAPLKLSAPAPHPDLLLGQSIEVDLGNLTGYDYQPQDLSAFSEKGTKAYLDETGRDAVQLLFNKLLGLPTHRTQEGDVLAQLPRPTTPLPREKHIPKPKPKTKWEQFAATKGIQKRKKNKLEWDETHQDWRRAHGYQRANRSEESNWVVEVKGNEANPHDDPFAKVEKEKKDRVKKQRQNEMRNMAAFAKADEKKKGLAGSIQHVNKSTASLGKFNERLPGEQKDQYQRGKRKFDDLASSGGLANEKERGMSVLNKILGKETAELNTDRAAKLALPHEAKKQKMADRKAAKGSGKGKGGGKGRKMSKK</sequence>
<keyword evidence="3 5" id="KW-0690">Ribosome biogenesis</keyword>
<dbReference type="OMA" id="ACDKNRI"/>
<evidence type="ECO:0000256" key="4">
    <source>
        <dbReference type="ARBA" id="ARBA00023242"/>
    </source>
</evidence>
<evidence type="ECO:0000256" key="2">
    <source>
        <dbReference type="ARBA" id="ARBA00010077"/>
    </source>
</evidence>
<dbReference type="KEGG" id="acan:ACA1_204570"/>
<feature type="compositionally biased region" description="Basic and acidic residues" evidence="6">
    <location>
        <begin position="223"/>
        <end position="244"/>
    </location>
</feature>
<evidence type="ECO:0000313" key="7">
    <source>
        <dbReference type="EMBL" id="ELR16369.1"/>
    </source>
</evidence>
<comment type="similarity">
    <text evidence="2 5">Belongs to the RRS1 family.</text>
</comment>
<dbReference type="Proteomes" id="UP000011083">
    <property type="component" value="Unassembled WGS sequence"/>
</dbReference>
<dbReference type="GeneID" id="14916946"/>
<feature type="region of interest" description="Disordered" evidence="6">
    <location>
        <begin position="89"/>
        <end position="109"/>
    </location>
</feature>
<evidence type="ECO:0000256" key="6">
    <source>
        <dbReference type="SAM" id="MobiDB-lite"/>
    </source>
</evidence>
<organism evidence="7 8">
    <name type="scientific">Acanthamoeba castellanii (strain ATCC 30010 / Neff)</name>
    <dbReference type="NCBI Taxonomy" id="1257118"/>
    <lineage>
        <taxon>Eukaryota</taxon>
        <taxon>Amoebozoa</taxon>
        <taxon>Discosea</taxon>
        <taxon>Longamoebia</taxon>
        <taxon>Centramoebida</taxon>
        <taxon>Acanthamoebidae</taxon>
        <taxon>Acanthamoeba</taxon>
    </lineage>
</organism>
<dbReference type="OrthoDB" id="28455at2759"/>
<gene>
    <name evidence="7" type="ORF">ACA1_204570</name>
</gene>
<dbReference type="STRING" id="1257118.L8GT40"/>
<dbReference type="GO" id="GO:0005634">
    <property type="term" value="C:nucleus"/>
    <property type="evidence" value="ECO:0007669"/>
    <property type="project" value="UniProtKB-SubCell"/>
</dbReference>
<dbReference type="VEuPathDB" id="AmoebaDB:ACA1_204570"/>
<feature type="compositionally biased region" description="Basic and acidic residues" evidence="6">
    <location>
        <begin position="269"/>
        <end position="297"/>
    </location>
</feature>
<evidence type="ECO:0000256" key="3">
    <source>
        <dbReference type="ARBA" id="ARBA00022517"/>
    </source>
</evidence>
<evidence type="ECO:0000313" key="8">
    <source>
        <dbReference type="Proteomes" id="UP000011083"/>
    </source>
</evidence>
<dbReference type="Pfam" id="PF04939">
    <property type="entry name" value="RRS1"/>
    <property type="match status" value="1"/>
</dbReference>
<dbReference type="RefSeq" id="XP_004338382.1">
    <property type="nucleotide sequence ID" value="XM_004338334.1"/>
</dbReference>
<protein>
    <recommendedName>
        <fullName evidence="5">Ribosome biogenesis regulatory protein</fullName>
    </recommendedName>
</protein>
<dbReference type="EMBL" id="KB008001">
    <property type="protein sequence ID" value="ELR16369.1"/>
    <property type="molecule type" value="Genomic_DNA"/>
</dbReference>
<evidence type="ECO:0000256" key="1">
    <source>
        <dbReference type="ARBA" id="ARBA00004123"/>
    </source>
</evidence>
<comment type="subcellular location">
    <subcellularLocation>
        <location evidence="1 5">Nucleus</location>
    </subcellularLocation>
</comment>
<accession>L8GT40</accession>
<dbReference type="AlphaFoldDB" id="L8GT40"/>
<dbReference type="GO" id="GO:0042254">
    <property type="term" value="P:ribosome biogenesis"/>
    <property type="evidence" value="ECO:0007669"/>
    <property type="project" value="UniProtKB-KW"/>
</dbReference>
<feature type="region of interest" description="Disordered" evidence="6">
    <location>
        <begin position="1"/>
        <end position="21"/>
    </location>
</feature>
<name>L8GT40_ACACF</name>
<keyword evidence="8" id="KW-1185">Reference proteome</keyword>